<dbReference type="Gene3D" id="3.10.180.10">
    <property type="entry name" value="2,3-Dihydroxybiphenyl 1,2-Dioxygenase, domain 1"/>
    <property type="match status" value="1"/>
</dbReference>
<protein>
    <recommendedName>
        <fullName evidence="1">PhnB-like domain-containing protein</fullName>
    </recommendedName>
</protein>
<evidence type="ECO:0000313" key="3">
    <source>
        <dbReference type="Proteomes" id="UP000035050"/>
    </source>
</evidence>
<dbReference type="OrthoDB" id="5293819at2"/>
<dbReference type="InterPro" id="IPR009725">
    <property type="entry name" value="3_dmu_93_MTrfase"/>
</dbReference>
<dbReference type="InterPro" id="IPR029068">
    <property type="entry name" value="Glyas_Bleomycin-R_OHBP_Dase"/>
</dbReference>
<evidence type="ECO:0000313" key="2">
    <source>
        <dbReference type="EMBL" id="AKC70915.1"/>
    </source>
</evidence>
<proteinExistence type="predicted"/>
<sequence length="156" mass="17177">MTKLVTCVWFNGEARQAAEFYAATFPDSHVQARHVSPIPGIGAGQELTVEFTVLGQPFVGLNGGPEFKPNEAISFMVVTKDQEETDRYWNAIIGNGGAESACGWCKDRWGFSWQITPKRLLDLMADPDVPKARRAMEAMMTMHKIDIATLDRAAAG</sequence>
<dbReference type="HOGENOM" id="CLU_046006_22_0_4"/>
<dbReference type="SUPFAM" id="SSF54593">
    <property type="entry name" value="Glyoxalase/Bleomycin resistance protein/Dihydroxybiphenyl dioxygenase"/>
    <property type="match status" value="1"/>
</dbReference>
<dbReference type="Proteomes" id="UP000035050">
    <property type="component" value="Chromosome"/>
</dbReference>
<feature type="domain" description="PhnB-like" evidence="1">
    <location>
        <begin position="3"/>
        <end position="116"/>
    </location>
</feature>
<dbReference type="Pfam" id="PF06983">
    <property type="entry name" value="3-dmu-9_3-mt"/>
    <property type="match status" value="1"/>
</dbReference>
<name>A0A0E3YCU8_9BURK</name>
<organism evidence="2 3">
    <name type="scientific">Pandoraea oxalativorans</name>
    <dbReference type="NCBI Taxonomy" id="573737"/>
    <lineage>
        <taxon>Bacteria</taxon>
        <taxon>Pseudomonadati</taxon>
        <taxon>Pseudomonadota</taxon>
        <taxon>Betaproteobacteria</taxon>
        <taxon>Burkholderiales</taxon>
        <taxon>Burkholderiaceae</taxon>
        <taxon>Pandoraea</taxon>
    </lineage>
</organism>
<dbReference type="AlphaFoldDB" id="A0A0E3YCU8"/>
<dbReference type="RefSeq" id="WP_046292091.1">
    <property type="nucleotide sequence ID" value="NZ_CP011253.3"/>
</dbReference>
<dbReference type="PATRIC" id="fig|573737.6.peg.4487"/>
<keyword evidence="3" id="KW-1185">Reference proteome</keyword>
<accession>A0A0E3YCU8</accession>
<dbReference type="CDD" id="cd06588">
    <property type="entry name" value="PhnB_like"/>
    <property type="match status" value="1"/>
</dbReference>
<gene>
    <name evidence="2" type="ORF">MB84_17690</name>
</gene>
<dbReference type="KEGG" id="pox:MB84_17690"/>
<dbReference type="PANTHER" id="PTHR33990">
    <property type="entry name" value="PROTEIN YJDN-RELATED"/>
    <property type="match status" value="1"/>
</dbReference>
<dbReference type="PIRSF" id="PIRSF021700">
    <property type="entry name" value="3_dmu_93_MTrfase"/>
    <property type="match status" value="1"/>
</dbReference>
<dbReference type="EMBL" id="CP011253">
    <property type="protein sequence ID" value="AKC70915.1"/>
    <property type="molecule type" value="Genomic_DNA"/>
</dbReference>
<evidence type="ECO:0000259" key="1">
    <source>
        <dbReference type="Pfam" id="PF06983"/>
    </source>
</evidence>
<dbReference type="InterPro" id="IPR028973">
    <property type="entry name" value="PhnB-like"/>
</dbReference>
<reference evidence="2" key="1">
    <citation type="submission" date="2016-06" db="EMBL/GenBank/DDBJ databases">
        <title>Pandoraea oxalativorans DSM 23570 Genome Sequencing.</title>
        <authorList>
            <person name="Ee R."/>
            <person name="Lim Y.-L."/>
            <person name="Yong D."/>
            <person name="Yin W.-F."/>
            <person name="Chan K.-G."/>
        </authorList>
    </citation>
    <scope>NUCLEOTIDE SEQUENCE</scope>
    <source>
        <strain evidence="2">DSM 23570</strain>
    </source>
</reference>
<dbReference type="PANTHER" id="PTHR33990:SF2">
    <property type="entry name" value="PHNB-LIKE DOMAIN-CONTAINING PROTEIN"/>
    <property type="match status" value="1"/>
</dbReference>